<dbReference type="AlphaFoldDB" id="A0AAW9R423"/>
<evidence type="ECO:0000313" key="2">
    <source>
        <dbReference type="EMBL" id="MEJ1248734.1"/>
    </source>
</evidence>
<evidence type="ECO:0000256" key="1">
    <source>
        <dbReference type="SAM" id="Phobius"/>
    </source>
</evidence>
<feature type="transmembrane region" description="Helical" evidence="1">
    <location>
        <begin position="43"/>
        <end position="63"/>
    </location>
</feature>
<dbReference type="Proteomes" id="UP001364472">
    <property type="component" value="Unassembled WGS sequence"/>
</dbReference>
<keyword evidence="3" id="KW-1185">Reference proteome</keyword>
<keyword evidence="1" id="KW-0472">Membrane</keyword>
<dbReference type="RefSeq" id="WP_337334447.1">
    <property type="nucleotide sequence ID" value="NZ_JBBDHC010000003.1"/>
</dbReference>
<keyword evidence="1" id="KW-0812">Transmembrane</keyword>
<keyword evidence="1" id="KW-1133">Transmembrane helix</keyword>
<comment type="caution">
    <text evidence="2">The sequence shown here is derived from an EMBL/GenBank/DDBJ whole genome shotgun (WGS) entry which is preliminary data.</text>
</comment>
<proteinExistence type="predicted"/>
<name>A0AAW9R423_9GAMM</name>
<dbReference type="EMBL" id="JBBDHC010000003">
    <property type="protein sequence ID" value="MEJ1248734.1"/>
    <property type="molecule type" value="Genomic_DNA"/>
</dbReference>
<gene>
    <name evidence="2" type="ORF">WB794_03460</name>
</gene>
<reference evidence="2 3" key="1">
    <citation type="journal article" date="2016" name="Antonie Van Leeuwenhoek">
        <title>Denitratimonas tolerans gen. nov., sp. nov., a denitrifying bacterium isolated from a bioreactor for tannery wastewater treatment.</title>
        <authorList>
            <person name="Han S.I."/>
            <person name="Kim J.O."/>
            <person name="Lee Y.R."/>
            <person name="Ekpeghere K.I."/>
            <person name="Koh S.C."/>
            <person name="Whang K.S."/>
        </authorList>
    </citation>
    <scope>NUCLEOTIDE SEQUENCE [LARGE SCALE GENOMIC DNA]</scope>
    <source>
        <strain evidence="2 3">KACC 17565</strain>
    </source>
</reference>
<evidence type="ECO:0000313" key="3">
    <source>
        <dbReference type="Proteomes" id="UP001364472"/>
    </source>
</evidence>
<sequence length="115" mass="12508">MNDDAGAKEIPAAAPTGRDVHLALLELKAAALARRVDALRRDALLFLIIGLVALPLALHHVQALARQGAVLPVSVALALLAVGIPAWRRERREARAEEQRRRSIYLSIRPDVFGP</sequence>
<accession>A0AAW9R423</accession>
<feature type="transmembrane region" description="Helical" evidence="1">
    <location>
        <begin position="69"/>
        <end position="87"/>
    </location>
</feature>
<protein>
    <submittedName>
        <fullName evidence="2">Uncharacterized protein</fullName>
    </submittedName>
</protein>
<organism evidence="2 3">
    <name type="scientific">Denitratimonas tolerans</name>
    <dbReference type="NCBI Taxonomy" id="1338420"/>
    <lineage>
        <taxon>Bacteria</taxon>
        <taxon>Pseudomonadati</taxon>
        <taxon>Pseudomonadota</taxon>
        <taxon>Gammaproteobacteria</taxon>
        <taxon>Lysobacterales</taxon>
        <taxon>Lysobacteraceae</taxon>
        <taxon>Denitratimonas</taxon>
    </lineage>
</organism>